<dbReference type="Gene3D" id="3.90.220.20">
    <property type="entry name" value="DNA methylase specificity domains"/>
    <property type="match status" value="2"/>
</dbReference>
<keyword evidence="5" id="KW-0255">Endonuclease</keyword>
<evidence type="ECO:0000256" key="1">
    <source>
        <dbReference type="ARBA" id="ARBA00010923"/>
    </source>
</evidence>
<comment type="caution">
    <text evidence="5">The sequence shown here is derived from an EMBL/GenBank/DDBJ whole genome shotgun (WGS) entry which is preliminary data.</text>
</comment>
<keyword evidence="5" id="KW-0378">Hydrolase</keyword>
<accession>A0AA92W4X6</accession>
<reference evidence="5 6" key="1">
    <citation type="submission" date="2018-08" db="EMBL/GenBank/DDBJ databases">
        <title>A genome reference for cultivated species of the human gut microbiota.</title>
        <authorList>
            <person name="Zou Y."/>
            <person name="Xue W."/>
            <person name="Luo G."/>
        </authorList>
    </citation>
    <scope>NUCLEOTIDE SEQUENCE [LARGE SCALE GENOMIC DNA]</scope>
    <source>
        <strain evidence="5 6">AF15-25</strain>
    </source>
</reference>
<dbReference type="SUPFAM" id="SSF116734">
    <property type="entry name" value="DNA methylase specificity domain"/>
    <property type="match status" value="2"/>
</dbReference>
<name>A0AA92W4X6_9BACT</name>
<comment type="similarity">
    <text evidence="1">Belongs to the type-I restriction system S methylase family.</text>
</comment>
<dbReference type="AlphaFoldDB" id="A0AA92W4X6"/>
<dbReference type="Pfam" id="PF01420">
    <property type="entry name" value="Methylase_S"/>
    <property type="match status" value="2"/>
</dbReference>
<dbReference type="GO" id="GO:0004519">
    <property type="term" value="F:endonuclease activity"/>
    <property type="evidence" value="ECO:0007669"/>
    <property type="project" value="UniProtKB-KW"/>
</dbReference>
<dbReference type="InterPro" id="IPR044946">
    <property type="entry name" value="Restrct_endonuc_typeI_TRD_sf"/>
</dbReference>
<proteinExistence type="inferred from homology"/>
<feature type="domain" description="Type I restriction modification DNA specificity" evidence="4">
    <location>
        <begin position="19"/>
        <end position="187"/>
    </location>
</feature>
<evidence type="ECO:0000256" key="3">
    <source>
        <dbReference type="ARBA" id="ARBA00023125"/>
    </source>
</evidence>
<gene>
    <name evidence="5" type="ORF">DWW35_00505</name>
</gene>
<keyword evidence="2" id="KW-0680">Restriction system</keyword>
<sequence>MERYSERMETKLFWQSSMPKHWHMIKLKYVLKKLQRSKMPNAELLICSNSGRVTKRGDNKLGLVADDDKIYQGVGKGDLLIHGMDTWHGAIAISEYDGMCTPVVHVCESNQNKSFIAYYLRNMAYEKVFKLISNGVRQNTSDFRCWDKLAAIPIILPPLTEQQAIVSYLDIKCSKLDTLVENKEKEISLLSEMKQRIIADAVTRGLNPNVKFKATNIPWLPEIPEHWKLLRNKSFMKQTDEKVGKQQNVTLLSLTKQGVIVRDLSEGKGKFPKDFESYIIVKPKNLVFCLFDIDETPRTVGLVRNNGMLTGAYSNFQIDEEVVEPEFTYYYYLQVDDVKGLKPFYTGLRKVVKINTFSQLRIPIPPLSEQQAIVSYITERTAKIDSLIEKLNKEIECIKEYKQRLISDVVTGQIKVS</sequence>
<evidence type="ECO:0000256" key="2">
    <source>
        <dbReference type="ARBA" id="ARBA00022747"/>
    </source>
</evidence>
<keyword evidence="3" id="KW-0238">DNA-binding</keyword>
<keyword evidence="5" id="KW-0540">Nuclease</keyword>
<evidence type="ECO:0000313" key="5">
    <source>
        <dbReference type="EMBL" id="RGV01720.1"/>
    </source>
</evidence>
<dbReference type="EMBL" id="QRYP01000001">
    <property type="protein sequence ID" value="RGV01720.1"/>
    <property type="molecule type" value="Genomic_DNA"/>
</dbReference>
<dbReference type="PANTHER" id="PTHR43140">
    <property type="entry name" value="TYPE-1 RESTRICTION ENZYME ECOKI SPECIFICITY PROTEIN"/>
    <property type="match status" value="1"/>
</dbReference>
<dbReference type="PANTHER" id="PTHR43140:SF1">
    <property type="entry name" value="TYPE I RESTRICTION ENZYME ECOKI SPECIFICITY SUBUNIT"/>
    <property type="match status" value="1"/>
</dbReference>
<organism evidence="5 6">
    <name type="scientific">Segatella copri</name>
    <dbReference type="NCBI Taxonomy" id="165179"/>
    <lineage>
        <taxon>Bacteria</taxon>
        <taxon>Pseudomonadati</taxon>
        <taxon>Bacteroidota</taxon>
        <taxon>Bacteroidia</taxon>
        <taxon>Bacteroidales</taxon>
        <taxon>Prevotellaceae</taxon>
        <taxon>Segatella</taxon>
    </lineage>
</organism>
<dbReference type="InterPro" id="IPR000055">
    <property type="entry name" value="Restrct_endonuc_typeI_TRD"/>
</dbReference>
<feature type="domain" description="Type I restriction modification DNA specificity" evidence="4">
    <location>
        <begin position="318"/>
        <end position="396"/>
    </location>
</feature>
<dbReference type="GO" id="GO:0003677">
    <property type="term" value="F:DNA binding"/>
    <property type="evidence" value="ECO:0007669"/>
    <property type="project" value="UniProtKB-KW"/>
</dbReference>
<protein>
    <submittedName>
        <fullName evidence="5">Restriction endonuclease subunit S</fullName>
    </submittedName>
</protein>
<dbReference type="GO" id="GO:0009307">
    <property type="term" value="P:DNA restriction-modification system"/>
    <property type="evidence" value="ECO:0007669"/>
    <property type="project" value="UniProtKB-KW"/>
</dbReference>
<dbReference type="Gene3D" id="1.10.287.1120">
    <property type="entry name" value="Bipartite methylase S protein"/>
    <property type="match status" value="1"/>
</dbReference>
<dbReference type="Proteomes" id="UP000285236">
    <property type="component" value="Unassembled WGS sequence"/>
</dbReference>
<evidence type="ECO:0000313" key="6">
    <source>
        <dbReference type="Proteomes" id="UP000285236"/>
    </source>
</evidence>
<dbReference type="InterPro" id="IPR051212">
    <property type="entry name" value="Type-I_RE_S_subunit"/>
</dbReference>
<evidence type="ECO:0000259" key="4">
    <source>
        <dbReference type="Pfam" id="PF01420"/>
    </source>
</evidence>